<evidence type="ECO:0000313" key="2">
    <source>
        <dbReference type="Proteomes" id="UP000277928"/>
    </source>
</evidence>
<name>A0A3P6T8D9_LITSI</name>
<sequence length="111" mass="12442">MKIATCRNCKPFETNVKRSESPHLLVEQIRVYYGMDAEGCKVATLQCSNPTAKDILIEWYGPRDTSLGTTGPVKHTEKVIALITCNQNSEWIFTEGGRTDIIQSATCEYII</sequence>
<accession>A0A3P6T8D9</accession>
<evidence type="ECO:0008006" key="3">
    <source>
        <dbReference type="Google" id="ProtNLM"/>
    </source>
</evidence>
<proteinExistence type="predicted"/>
<keyword evidence="2" id="KW-1185">Reference proteome</keyword>
<dbReference type="OrthoDB" id="5834962at2759"/>
<protein>
    <recommendedName>
        <fullName evidence="3">C6 domain-containing protein</fullName>
    </recommendedName>
</protein>
<dbReference type="Proteomes" id="UP000277928">
    <property type="component" value="Unassembled WGS sequence"/>
</dbReference>
<reference evidence="1 2" key="1">
    <citation type="submission" date="2018-08" db="EMBL/GenBank/DDBJ databases">
        <authorList>
            <person name="Laetsch R D."/>
            <person name="Stevens L."/>
            <person name="Kumar S."/>
            <person name="Blaxter L. M."/>
        </authorList>
    </citation>
    <scope>NUCLEOTIDE SEQUENCE [LARGE SCALE GENOMIC DNA]</scope>
</reference>
<organism evidence="1 2">
    <name type="scientific">Litomosoides sigmodontis</name>
    <name type="common">Filarial nematode worm</name>
    <dbReference type="NCBI Taxonomy" id="42156"/>
    <lineage>
        <taxon>Eukaryota</taxon>
        <taxon>Metazoa</taxon>
        <taxon>Ecdysozoa</taxon>
        <taxon>Nematoda</taxon>
        <taxon>Chromadorea</taxon>
        <taxon>Rhabditida</taxon>
        <taxon>Spirurina</taxon>
        <taxon>Spiruromorpha</taxon>
        <taxon>Filarioidea</taxon>
        <taxon>Onchocercidae</taxon>
        <taxon>Litomosoides</taxon>
    </lineage>
</organism>
<evidence type="ECO:0000313" key="1">
    <source>
        <dbReference type="EMBL" id="VDK84366.1"/>
    </source>
</evidence>
<dbReference type="AlphaFoldDB" id="A0A3P6T8D9"/>
<dbReference type="OMA" id="CNQNSEW"/>
<gene>
    <name evidence="1" type="ORF">NLS_LOCUS6622</name>
</gene>
<dbReference type="EMBL" id="UYRX01000600">
    <property type="protein sequence ID" value="VDK84366.1"/>
    <property type="molecule type" value="Genomic_DNA"/>
</dbReference>